<dbReference type="FunFam" id="3.30.70.380:FF:000002">
    <property type="entry name" value="phenylalanine--tRNA ligase, mitochondrial"/>
    <property type="match status" value="1"/>
</dbReference>
<dbReference type="Pfam" id="PF03147">
    <property type="entry name" value="FDX-ACB"/>
    <property type="match status" value="1"/>
</dbReference>
<dbReference type="SMART" id="SM00896">
    <property type="entry name" value="FDX-ACB"/>
    <property type="match status" value="1"/>
</dbReference>
<evidence type="ECO:0000256" key="3">
    <source>
        <dbReference type="ARBA" id="ARBA00011245"/>
    </source>
</evidence>
<evidence type="ECO:0000256" key="7">
    <source>
        <dbReference type="ARBA" id="ARBA00022840"/>
    </source>
</evidence>
<dbReference type="CDD" id="cd00496">
    <property type="entry name" value="PheRS_alpha_core"/>
    <property type="match status" value="1"/>
</dbReference>
<evidence type="ECO:0000259" key="18">
    <source>
        <dbReference type="PROSITE" id="PS51447"/>
    </source>
</evidence>
<comment type="function">
    <text evidence="15">Is responsible for the charging of tRNA(Phe) with phenylalanine in mitochondrial translation. To a lesser extent, also catalyzes direct attachment of m-Tyr (an oxidized version of Phe) to tRNA(Phe), thereby opening the way for delivery of the misacylated tRNA to the ribosome and incorporation of ROS-damaged amino acid into proteins.</text>
</comment>
<keyword evidence="12 19" id="KW-0030">Aminoacyl-tRNA synthetase</keyword>
<evidence type="ECO:0000256" key="16">
    <source>
        <dbReference type="ARBA" id="ARBA00073229"/>
    </source>
</evidence>
<dbReference type="NCBIfam" id="TIGR00469">
    <property type="entry name" value="pheS_mito"/>
    <property type="match status" value="1"/>
</dbReference>
<dbReference type="InterPro" id="IPR005121">
    <property type="entry name" value="Fdx_antiC-bd"/>
</dbReference>
<keyword evidence="11" id="KW-0496">Mitochondrion</keyword>
<dbReference type="PROSITE" id="PS51447">
    <property type="entry name" value="FDX_ACB"/>
    <property type="match status" value="1"/>
</dbReference>
<keyword evidence="9" id="KW-0809">Transit peptide</keyword>
<feature type="domain" description="Aminoacyl-transfer RNA synthetases class-II family profile" evidence="17">
    <location>
        <begin position="185"/>
        <end position="361"/>
    </location>
</feature>
<proteinExistence type="inferred from homology"/>
<dbReference type="PANTHER" id="PTHR11538">
    <property type="entry name" value="PHENYLALANYL-TRNA SYNTHETASE"/>
    <property type="match status" value="1"/>
</dbReference>
<comment type="similarity">
    <text evidence="2">Belongs to the class-II aminoacyl-tRNA synthetase family.</text>
</comment>
<evidence type="ECO:0000256" key="11">
    <source>
        <dbReference type="ARBA" id="ARBA00023128"/>
    </source>
</evidence>
<evidence type="ECO:0000313" key="19">
    <source>
        <dbReference type="EMBL" id="KYM91412.1"/>
    </source>
</evidence>
<dbReference type="PROSITE" id="PS50862">
    <property type="entry name" value="AA_TRNA_LIGASE_II"/>
    <property type="match status" value="1"/>
</dbReference>
<evidence type="ECO:0000256" key="4">
    <source>
        <dbReference type="ARBA" id="ARBA00012814"/>
    </source>
</evidence>
<dbReference type="SUPFAM" id="SSF55681">
    <property type="entry name" value="Class II aaRS and biotin synthetases"/>
    <property type="match status" value="1"/>
</dbReference>
<dbReference type="GO" id="GO:0006432">
    <property type="term" value="P:phenylalanyl-tRNA aminoacylation"/>
    <property type="evidence" value="ECO:0007669"/>
    <property type="project" value="InterPro"/>
</dbReference>
<dbReference type="Gene3D" id="3.30.930.10">
    <property type="entry name" value="Bira Bifunctional Protein, Domain 2"/>
    <property type="match status" value="1"/>
</dbReference>
<keyword evidence="8" id="KW-0648">Protein biosynthesis</keyword>
<dbReference type="GO" id="GO:0005759">
    <property type="term" value="C:mitochondrial matrix"/>
    <property type="evidence" value="ECO:0007669"/>
    <property type="project" value="UniProtKB-SubCell"/>
</dbReference>
<accession>A0A195BUH6</accession>
<name>A0A195BUH6_9HYME</name>
<dbReference type="InterPro" id="IPR045864">
    <property type="entry name" value="aa-tRNA-synth_II/BPL/LPL"/>
</dbReference>
<evidence type="ECO:0000256" key="15">
    <source>
        <dbReference type="ARBA" id="ARBA00060211"/>
    </source>
</evidence>
<dbReference type="GO" id="GO:0004826">
    <property type="term" value="F:phenylalanine-tRNA ligase activity"/>
    <property type="evidence" value="ECO:0007669"/>
    <property type="project" value="UniProtKB-EC"/>
</dbReference>
<dbReference type="FunFam" id="3.30.930.10:FF:000041">
    <property type="entry name" value="Phenylalanyl-tRNA synthetase 2, mitochondrial"/>
    <property type="match status" value="1"/>
</dbReference>
<dbReference type="EMBL" id="KQ976407">
    <property type="protein sequence ID" value="KYM91412.1"/>
    <property type="molecule type" value="Genomic_DNA"/>
</dbReference>
<sequence>MWYVNFETYFNWNKKIDAKPCLKYIFYRSITCRFCKETLINNIKTIYRRVSIAANVDKSNELVLLGQKYTTDDWTNVTPNVIAKLGRNLHVQQYHPLSHLRQRIVNYFYGQFRSKSGTPSFSIYDNICPVVTIEQNFDSLLVPKDHPSRKKTDCYFINQDTLLRAHTTAHQAELISMGLNNFLVIGDVYRRDEIDRTHYPIFHQIDAVRLRTSQEIFRDMNDSENLLKLFEHRGIENADKQACHSLEAVKVMEQELKSTLISLAQAIFGKDVRCRWVDQYFPFTHPSWELEILHNDNWLEILGCGIMRQEILQKSGAMDRIGWAFGLGLERLAMRLYNIPDIRLFWSNDTGFLNQFKVDNPNAYIQYKPISIYPPCNNDISFWLPEDGSYSSHDFYDIVREIGGDVIEQISLKDEFIHPKTKKTSHCYTIVYRHMERTLTQNSVNKIHDQVEKTAATKLNVVIR</sequence>
<dbReference type="InterPro" id="IPR006195">
    <property type="entry name" value="aa-tRNA-synth_II"/>
</dbReference>
<dbReference type="InterPro" id="IPR036690">
    <property type="entry name" value="Fdx_antiC-bd_sf"/>
</dbReference>
<dbReference type="GO" id="GO:0005524">
    <property type="term" value="F:ATP binding"/>
    <property type="evidence" value="ECO:0007669"/>
    <property type="project" value="UniProtKB-KW"/>
</dbReference>
<comment type="subunit">
    <text evidence="3">Monomer.</text>
</comment>
<evidence type="ECO:0000256" key="5">
    <source>
        <dbReference type="ARBA" id="ARBA00022598"/>
    </source>
</evidence>
<evidence type="ECO:0000256" key="2">
    <source>
        <dbReference type="ARBA" id="ARBA00008226"/>
    </source>
</evidence>
<evidence type="ECO:0000313" key="20">
    <source>
        <dbReference type="Proteomes" id="UP000078540"/>
    </source>
</evidence>
<dbReference type="Pfam" id="PF01409">
    <property type="entry name" value="tRNA-synt_2d"/>
    <property type="match status" value="2"/>
</dbReference>
<comment type="catalytic activity">
    <reaction evidence="14">
        <text>tRNA(Phe) + L-phenylalanine + ATP = L-phenylalanyl-tRNA(Phe) + AMP + diphosphate + H(+)</text>
        <dbReference type="Rhea" id="RHEA:19413"/>
        <dbReference type="Rhea" id="RHEA-COMP:9668"/>
        <dbReference type="Rhea" id="RHEA-COMP:9699"/>
        <dbReference type="ChEBI" id="CHEBI:15378"/>
        <dbReference type="ChEBI" id="CHEBI:30616"/>
        <dbReference type="ChEBI" id="CHEBI:33019"/>
        <dbReference type="ChEBI" id="CHEBI:58095"/>
        <dbReference type="ChEBI" id="CHEBI:78442"/>
        <dbReference type="ChEBI" id="CHEBI:78531"/>
        <dbReference type="ChEBI" id="CHEBI:456215"/>
        <dbReference type="EC" id="6.1.1.20"/>
    </reaction>
</comment>
<evidence type="ECO:0000256" key="10">
    <source>
        <dbReference type="ARBA" id="ARBA00022990"/>
    </source>
</evidence>
<dbReference type="InterPro" id="IPR004530">
    <property type="entry name" value="Phe-tRNA-synth_IIc_mito"/>
</dbReference>
<evidence type="ECO:0000256" key="13">
    <source>
        <dbReference type="ARBA" id="ARBA00031194"/>
    </source>
</evidence>
<dbReference type="Gene3D" id="3.30.70.380">
    <property type="entry name" value="Ferrodoxin-fold anticodon-binding domain"/>
    <property type="match status" value="1"/>
</dbReference>
<evidence type="ECO:0000256" key="14">
    <source>
        <dbReference type="ARBA" id="ARBA00049255"/>
    </source>
</evidence>
<evidence type="ECO:0000256" key="6">
    <source>
        <dbReference type="ARBA" id="ARBA00022741"/>
    </source>
</evidence>
<dbReference type="AlphaFoldDB" id="A0A195BUH6"/>
<evidence type="ECO:0000256" key="1">
    <source>
        <dbReference type="ARBA" id="ARBA00004305"/>
    </source>
</evidence>
<dbReference type="STRING" id="520822.A0A195BUH6"/>
<comment type="subcellular location">
    <subcellularLocation>
        <location evidence="1">Mitochondrion matrix</location>
    </subcellularLocation>
</comment>
<dbReference type="SUPFAM" id="SSF54991">
    <property type="entry name" value="Anticodon-binding domain of PheRS"/>
    <property type="match status" value="1"/>
</dbReference>
<dbReference type="GO" id="GO:0000049">
    <property type="term" value="F:tRNA binding"/>
    <property type="evidence" value="ECO:0007669"/>
    <property type="project" value="InterPro"/>
</dbReference>
<keyword evidence="10" id="KW-0007">Acetylation</keyword>
<keyword evidence="6" id="KW-0547">Nucleotide-binding</keyword>
<protein>
    <recommendedName>
        <fullName evidence="16">Phenylalanine--tRNA ligase, mitochondrial</fullName>
        <ecNumber evidence="4">6.1.1.20</ecNumber>
    </recommendedName>
    <alternativeName>
        <fullName evidence="13">Phenylalanyl-tRNA synthetase</fullName>
    </alternativeName>
</protein>
<dbReference type="Proteomes" id="UP000078540">
    <property type="component" value="Unassembled WGS sequence"/>
</dbReference>
<evidence type="ECO:0000256" key="12">
    <source>
        <dbReference type="ARBA" id="ARBA00023146"/>
    </source>
</evidence>
<organism evidence="19 20">
    <name type="scientific">Atta colombica</name>
    <dbReference type="NCBI Taxonomy" id="520822"/>
    <lineage>
        <taxon>Eukaryota</taxon>
        <taxon>Metazoa</taxon>
        <taxon>Ecdysozoa</taxon>
        <taxon>Arthropoda</taxon>
        <taxon>Hexapoda</taxon>
        <taxon>Insecta</taxon>
        <taxon>Pterygota</taxon>
        <taxon>Neoptera</taxon>
        <taxon>Endopterygota</taxon>
        <taxon>Hymenoptera</taxon>
        <taxon>Apocrita</taxon>
        <taxon>Aculeata</taxon>
        <taxon>Formicoidea</taxon>
        <taxon>Formicidae</taxon>
        <taxon>Myrmicinae</taxon>
        <taxon>Atta</taxon>
    </lineage>
</organism>
<dbReference type="InterPro" id="IPR002319">
    <property type="entry name" value="Phenylalanyl-tRNA_Synthase"/>
</dbReference>
<keyword evidence="7" id="KW-0067">ATP-binding</keyword>
<dbReference type="EC" id="6.1.1.20" evidence="4"/>
<evidence type="ECO:0000256" key="9">
    <source>
        <dbReference type="ARBA" id="ARBA00022946"/>
    </source>
</evidence>
<keyword evidence="5" id="KW-0436">Ligase</keyword>
<evidence type="ECO:0000259" key="17">
    <source>
        <dbReference type="PROSITE" id="PS50862"/>
    </source>
</evidence>
<gene>
    <name evidence="19" type="ORF">ALC53_01480</name>
</gene>
<feature type="domain" description="FDX-ACB" evidence="18">
    <location>
        <begin position="371"/>
        <end position="464"/>
    </location>
</feature>
<dbReference type="PANTHER" id="PTHR11538:SF41">
    <property type="entry name" value="PHENYLALANINE--TRNA LIGASE, MITOCHONDRIAL"/>
    <property type="match status" value="1"/>
</dbReference>
<reference evidence="19 20" key="1">
    <citation type="submission" date="2015-09" db="EMBL/GenBank/DDBJ databases">
        <title>Atta colombica WGS genome.</title>
        <authorList>
            <person name="Nygaard S."/>
            <person name="Hu H."/>
            <person name="Boomsma J."/>
            <person name="Zhang G."/>
        </authorList>
    </citation>
    <scope>NUCLEOTIDE SEQUENCE [LARGE SCALE GENOMIC DNA]</scope>
    <source>
        <strain evidence="19">Treedump-2</strain>
        <tissue evidence="19">Whole body</tissue>
    </source>
</reference>
<evidence type="ECO:0000256" key="8">
    <source>
        <dbReference type="ARBA" id="ARBA00022917"/>
    </source>
</evidence>
<keyword evidence="20" id="KW-1185">Reference proteome</keyword>